<dbReference type="GeneID" id="88357474"/>
<accession>A0A291RFA4</accession>
<sequence>MTERHRFLAASTATVVATRGNVWALWADVNGWTSWNTGIKASRLNGNFKQGSTFDLTLQGGLTAVGTIVEVSQGEGFTDETPTPFGVVRNDHRMAVFGDLVIVTHRVAADIDTAVAAEFGTGIWPGMQTGLYDSLAELVDLAGD</sequence>
<proteinExistence type="predicted"/>
<dbReference type="Gene3D" id="3.30.530.20">
    <property type="match status" value="1"/>
</dbReference>
<organism evidence="1 2">
    <name type="scientific">Nocardia terpenica</name>
    <dbReference type="NCBI Taxonomy" id="455432"/>
    <lineage>
        <taxon>Bacteria</taxon>
        <taxon>Bacillati</taxon>
        <taxon>Actinomycetota</taxon>
        <taxon>Actinomycetes</taxon>
        <taxon>Mycobacteriales</taxon>
        <taxon>Nocardiaceae</taxon>
        <taxon>Nocardia</taxon>
    </lineage>
</organism>
<evidence type="ECO:0000313" key="2">
    <source>
        <dbReference type="Proteomes" id="UP000221961"/>
    </source>
</evidence>
<protein>
    <submittedName>
        <fullName evidence="1">Polyketide cyclase</fullName>
    </submittedName>
</protein>
<evidence type="ECO:0000313" key="1">
    <source>
        <dbReference type="EMBL" id="ATL66256.1"/>
    </source>
</evidence>
<dbReference type="InterPro" id="IPR023393">
    <property type="entry name" value="START-like_dom_sf"/>
</dbReference>
<dbReference type="AlphaFoldDB" id="A0A291RFA4"/>
<dbReference type="RefSeq" id="WP_098693458.1">
    <property type="nucleotide sequence ID" value="NZ_CP023778.1"/>
</dbReference>
<dbReference type="SUPFAM" id="SSF55961">
    <property type="entry name" value="Bet v1-like"/>
    <property type="match status" value="1"/>
</dbReference>
<dbReference type="KEGG" id="ntp:CRH09_08645"/>
<name>A0A291RFA4_9NOCA</name>
<reference evidence="1 2" key="1">
    <citation type="submission" date="2017-10" db="EMBL/GenBank/DDBJ databases">
        <title>Comparative genomics between pathogenic Norcardia.</title>
        <authorList>
            <person name="Zeng L."/>
        </authorList>
    </citation>
    <scope>NUCLEOTIDE SEQUENCE [LARGE SCALE GENOMIC DNA]</scope>
    <source>
        <strain evidence="1 2">NC_YFY_NT001</strain>
    </source>
</reference>
<dbReference type="Proteomes" id="UP000221961">
    <property type="component" value="Chromosome"/>
</dbReference>
<dbReference type="EMBL" id="CP023778">
    <property type="protein sequence ID" value="ATL66256.1"/>
    <property type="molecule type" value="Genomic_DNA"/>
</dbReference>
<gene>
    <name evidence="1" type="ORF">CRH09_08645</name>
</gene>